<evidence type="ECO:0000313" key="3">
    <source>
        <dbReference type="Proteomes" id="UP000219994"/>
    </source>
</evidence>
<evidence type="ECO:0000313" key="2">
    <source>
        <dbReference type="EMBL" id="PDQ36286.1"/>
    </source>
</evidence>
<accession>A0A2A6FUI0</accession>
<dbReference type="Proteomes" id="UP000219994">
    <property type="component" value="Unassembled WGS sequence"/>
</dbReference>
<name>A0A2A6FUI0_9MICO</name>
<organism evidence="2 3">
    <name type="scientific">Candidatus Lumbricidiphila eiseniae</name>
    <dbReference type="NCBI Taxonomy" id="1969409"/>
    <lineage>
        <taxon>Bacteria</taxon>
        <taxon>Bacillati</taxon>
        <taxon>Actinomycetota</taxon>
        <taxon>Actinomycetes</taxon>
        <taxon>Micrococcales</taxon>
        <taxon>Microbacteriaceae</taxon>
        <taxon>Candidatus Lumbricidiphila</taxon>
    </lineage>
</organism>
<feature type="region of interest" description="Disordered" evidence="1">
    <location>
        <begin position="1"/>
        <end position="39"/>
    </location>
</feature>
<dbReference type="EMBL" id="NAEP01000018">
    <property type="protein sequence ID" value="PDQ36286.1"/>
    <property type="molecule type" value="Genomic_DNA"/>
</dbReference>
<protein>
    <submittedName>
        <fullName evidence="2">Uncharacterized protein</fullName>
    </submittedName>
</protein>
<proteinExistence type="predicted"/>
<gene>
    <name evidence="2" type="ORF">B5766_01630</name>
</gene>
<dbReference type="AlphaFoldDB" id="A0A2A6FUI0"/>
<evidence type="ECO:0000256" key="1">
    <source>
        <dbReference type="SAM" id="MobiDB-lite"/>
    </source>
</evidence>
<sequence length="137" mass="14908">MSVFIWRPPSEPAAPDHPSDATEHTQPGLGHDREQRDATPILRTAQRLDVHAQVRRDDRILGTLGTLGDTWGTPRQASLRAARSAEPRAERSAKTLAIHAASAQIDRPGRGLRGLVGAIQAYDNLARQRIDLVTAIG</sequence>
<comment type="caution">
    <text evidence="2">The sequence shown here is derived from an EMBL/GenBank/DDBJ whole genome shotgun (WGS) entry which is preliminary data.</text>
</comment>
<reference evidence="3" key="1">
    <citation type="submission" date="2017-03" db="EMBL/GenBank/DDBJ databases">
        <authorList>
            <person name="Lund M.B."/>
        </authorList>
    </citation>
    <scope>NUCLEOTIDE SEQUENCE [LARGE SCALE GENOMIC DNA]</scope>
</reference>